<dbReference type="Gene3D" id="3.30.420.10">
    <property type="entry name" value="Ribonuclease H-like superfamily/Ribonuclease H"/>
    <property type="match status" value="1"/>
</dbReference>
<dbReference type="PANTHER" id="PTHR47723:SF19">
    <property type="entry name" value="POLYNUCLEOTIDYL TRANSFERASE, RIBONUCLEASE H-LIKE SUPERFAMILY PROTEIN"/>
    <property type="match status" value="1"/>
</dbReference>
<protein>
    <recommendedName>
        <fullName evidence="2">RNase H type-1 domain-containing protein</fullName>
    </recommendedName>
</protein>
<dbReference type="AlphaFoldDB" id="A0A1J6IH68"/>
<dbReference type="EMBL" id="MJEQ01037192">
    <property type="protein sequence ID" value="OIS98250.1"/>
    <property type="molecule type" value="Genomic_DNA"/>
</dbReference>
<dbReference type="Gramene" id="OIS98250">
    <property type="protein sequence ID" value="OIS98250"/>
    <property type="gene ID" value="A4A49_62368"/>
</dbReference>
<keyword evidence="1" id="KW-0732">Signal</keyword>
<evidence type="ECO:0000313" key="3">
    <source>
        <dbReference type="EMBL" id="OIS98250.1"/>
    </source>
</evidence>
<evidence type="ECO:0000313" key="4">
    <source>
        <dbReference type="Proteomes" id="UP000187609"/>
    </source>
</evidence>
<gene>
    <name evidence="3" type="ORF">A4A49_62368</name>
</gene>
<evidence type="ECO:0000259" key="2">
    <source>
        <dbReference type="PROSITE" id="PS50879"/>
    </source>
</evidence>
<dbReference type="InterPro" id="IPR036397">
    <property type="entry name" value="RNaseH_sf"/>
</dbReference>
<dbReference type="CDD" id="cd06222">
    <property type="entry name" value="RNase_H_like"/>
    <property type="match status" value="1"/>
</dbReference>
<dbReference type="OMA" id="CAANFEN"/>
<dbReference type="Pfam" id="PF13456">
    <property type="entry name" value="RVT_3"/>
    <property type="match status" value="1"/>
</dbReference>
<dbReference type="InterPro" id="IPR044730">
    <property type="entry name" value="RNase_H-like_dom_plant"/>
</dbReference>
<feature type="chain" id="PRO_5009639456" description="RNase H type-1 domain-containing protein" evidence="1">
    <location>
        <begin position="26"/>
        <end position="273"/>
    </location>
</feature>
<feature type="domain" description="RNase H type-1" evidence="2">
    <location>
        <begin position="97"/>
        <end position="226"/>
    </location>
</feature>
<dbReference type="SMR" id="A0A1J6IH68"/>
<name>A0A1J6IH68_NICAT</name>
<dbReference type="GO" id="GO:0003676">
    <property type="term" value="F:nucleic acid binding"/>
    <property type="evidence" value="ECO:0007669"/>
    <property type="project" value="InterPro"/>
</dbReference>
<sequence>MKWWMTKGNNGVHTIMLQCLPSLICWEIWKSRCAANFENIRMSARHIINQVSNTITLILNCQFTSLQLPHSWIDKCIVVEKMSLVIHSQIVYWRKLVSGYVKLNVDGCSKGNPGSARGGGIIRDHHGDLVMAFFDFYGICSNNFAEVKAVLQGIQMCCHHGLKNIVVESDSLLIINMINRKTKAHWQIIHELEQIWELTRTGDFQFKHIFREGNKIADQLANLGEVTKTHGIFNQAVPLPREVRASLKFKQEEIPNFRFRVKRNFFVINDIIN</sequence>
<keyword evidence="4" id="KW-1185">Reference proteome</keyword>
<dbReference type="InterPro" id="IPR002156">
    <property type="entry name" value="RNaseH_domain"/>
</dbReference>
<dbReference type="InterPro" id="IPR012337">
    <property type="entry name" value="RNaseH-like_sf"/>
</dbReference>
<evidence type="ECO:0000256" key="1">
    <source>
        <dbReference type="SAM" id="SignalP"/>
    </source>
</evidence>
<dbReference type="Proteomes" id="UP000187609">
    <property type="component" value="Unassembled WGS sequence"/>
</dbReference>
<reference evidence="3" key="1">
    <citation type="submission" date="2016-11" db="EMBL/GenBank/DDBJ databases">
        <title>The genome of Nicotiana attenuata.</title>
        <authorList>
            <person name="Xu S."/>
            <person name="Brockmoeller T."/>
            <person name="Gaquerel E."/>
            <person name="Navarro A."/>
            <person name="Kuhl H."/>
            <person name="Gase K."/>
            <person name="Ling Z."/>
            <person name="Zhou W."/>
            <person name="Kreitzer C."/>
            <person name="Stanke M."/>
            <person name="Tang H."/>
            <person name="Lyons E."/>
            <person name="Pandey P."/>
            <person name="Pandey S.P."/>
            <person name="Timmermann B."/>
            <person name="Baldwin I.T."/>
        </authorList>
    </citation>
    <scope>NUCLEOTIDE SEQUENCE [LARGE SCALE GENOMIC DNA]</scope>
    <source>
        <strain evidence="3">UT</strain>
    </source>
</reference>
<dbReference type="PROSITE" id="PS50879">
    <property type="entry name" value="RNASE_H_1"/>
    <property type="match status" value="1"/>
</dbReference>
<proteinExistence type="predicted"/>
<accession>A0A1J6IH68</accession>
<dbReference type="GO" id="GO:0004523">
    <property type="term" value="F:RNA-DNA hybrid ribonuclease activity"/>
    <property type="evidence" value="ECO:0007669"/>
    <property type="project" value="InterPro"/>
</dbReference>
<feature type="signal peptide" evidence="1">
    <location>
        <begin position="1"/>
        <end position="25"/>
    </location>
</feature>
<organism evidence="3 4">
    <name type="scientific">Nicotiana attenuata</name>
    <name type="common">Coyote tobacco</name>
    <dbReference type="NCBI Taxonomy" id="49451"/>
    <lineage>
        <taxon>Eukaryota</taxon>
        <taxon>Viridiplantae</taxon>
        <taxon>Streptophyta</taxon>
        <taxon>Embryophyta</taxon>
        <taxon>Tracheophyta</taxon>
        <taxon>Spermatophyta</taxon>
        <taxon>Magnoliopsida</taxon>
        <taxon>eudicotyledons</taxon>
        <taxon>Gunneridae</taxon>
        <taxon>Pentapetalae</taxon>
        <taxon>asterids</taxon>
        <taxon>lamiids</taxon>
        <taxon>Solanales</taxon>
        <taxon>Solanaceae</taxon>
        <taxon>Nicotianoideae</taxon>
        <taxon>Nicotianeae</taxon>
        <taxon>Nicotiana</taxon>
    </lineage>
</organism>
<dbReference type="PANTHER" id="PTHR47723">
    <property type="entry name" value="OS05G0353850 PROTEIN"/>
    <property type="match status" value="1"/>
</dbReference>
<dbReference type="SUPFAM" id="SSF53098">
    <property type="entry name" value="Ribonuclease H-like"/>
    <property type="match status" value="1"/>
</dbReference>
<dbReference type="InterPro" id="IPR053151">
    <property type="entry name" value="RNase_H-like"/>
</dbReference>
<comment type="caution">
    <text evidence="3">The sequence shown here is derived from an EMBL/GenBank/DDBJ whole genome shotgun (WGS) entry which is preliminary data.</text>
</comment>